<comment type="caution">
    <text evidence="1">The sequence shown here is derived from an EMBL/GenBank/DDBJ whole genome shotgun (WGS) entry which is preliminary data.</text>
</comment>
<sequence>MIHCTLSCVSYITTLYDSMEASGWLGFDKWMCFRCGRKFTLLKYVAYNRNNLLLTLSDCPHPACSVCDDCYKWYLGATLMTDFQQFNLFRVGHDPVPLTDDILLSFTNVSDIKSNKCFLFNLLVCFVRAKIFKHAFDFDGALTSLTLNVFCSLQSVYDTIGEWSRDDFIRLARKLDEARDYHMAGQLLIYSLTLYQLS</sequence>
<evidence type="ECO:0000313" key="2">
    <source>
        <dbReference type="Proteomes" id="UP000078348"/>
    </source>
</evidence>
<gene>
    <name evidence="1" type="ORF">AV274_1111</name>
</gene>
<accession>A0A196SLT6</accession>
<protein>
    <submittedName>
        <fullName evidence="1">Uncharacterized protein</fullName>
    </submittedName>
</protein>
<organism evidence="1 2">
    <name type="scientific">Blastocystis sp. subtype 1 (strain ATCC 50177 / NandII)</name>
    <dbReference type="NCBI Taxonomy" id="478820"/>
    <lineage>
        <taxon>Eukaryota</taxon>
        <taxon>Sar</taxon>
        <taxon>Stramenopiles</taxon>
        <taxon>Bigyra</taxon>
        <taxon>Opalozoa</taxon>
        <taxon>Opalinata</taxon>
        <taxon>Blastocystidae</taxon>
        <taxon>Blastocystis</taxon>
    </lineage>
</organism>
<name>A0A196SLT6_BLAHN</name>
<keyword evidence="2" id="KW-1185">Reference proteome</keyword>
<dbReference type="Proteomes" id="UP000078348">
    <property type="component" value="Unassembled WGS sequence"/>
</dbReference>
<proteinExistence type="predicted"/>
<dbReference type="EMBL" id="LXWW01000044">
    <property type="protein sequence ID" value="OAO17172.1"/>
    <property type="molecule type" value="Genomic_DNA"/>
</dbReference>
<evidence type="ECO:0000313" key="1">
    <source>
        <dbReference type="EMBL" id="OAO17172.1"/>
    </source>
</evidence>
<dbReference type="AlphaFoldDB" id="A0A196SLT6"/>
<reference evidence="1 2" key="1">
    <citation type="submission" date="2016-05" db="EMBL/GenBank/DDBJ databases">
        <title>Nuclear genome of Blastocystis sp. subtype 1 NandII.</title>
        <authorList>
            <person name="Gentekaki E."/>
            <person name="Curtis B."/>
            <person name="Stairs C."/>
            <person name="Eme L."/>
            <person name="Herman E."/>
            <person name="Klimes V."/>
            <person name="Arias M.C."/>
            <person name="Elias M."/>
            <person name="Hilliou F."/>
            <person name="Klute M."/>
            <person name="Malik S.-B."/>
            <person name="Pightling A."/>
            <person name="Rachubinski R."/>
            <person name="Salas D."/>
            <person name="Schlacht A."/>
            <person name="Suga H."/>
            <person name="Archibald J."/>
            <person name="Ball S.G."/>
            <person name="Clark G."/>
            <person name="Dacks J."/>
            <person name="Van Der Giezen M."/>
            <person name="Tsaousis A."/>
            <person name="Roger A."/>
        </authorList>
    </citation>
    <scope>NUCLEOTIDE SEQUENCE [LARGE SCALE GENOMIC DNA]</scope>
    <source>
        <strain evidence="2">ATCC 50177 / NandII</strain>
    </source>
</reference>